<keyword evidence="1" id="KW-0472">Membrane</keyword>
<keyword evidence="1" id="KW-1133">Transmembrane helix</keyword>
<feature type="chain" id="PRO_5032527418" evidence="2">
    <location>
        <begin position="22"/>
        <end position="271"/>
    </location>
</feature>
<gene>
    <name evidence="3" type="ORF">JYZ213_LOCUS43216</name>
</gene>
<proteinExistence type="predicted"/>
<dbReference type="Proteomes" id="UP000663845">
    <property type="component" value="Unassembled WGS sequence"/>
</dbReference>
<feature type="signal peptide" evidence="2">
    <location>
        <begin position="1"/>
        <end position="21"/>
    </location>
</feature>
<keyword evidence="1" id="KW-0812">Transmembrane</keyword>
<reference evidence="3" key="1">
    <citation type="submission" date="2021-02" db="EMBL/GenBank/DDBJ databases">
        <authorList>
            <person name="Nowell W R."/>
        </authorList>
    </citation>
    <scope>NUCLEOTIDE SEQUENCE</scope>
</reference>
<dbReference type="AlphaFoldDB" id="A0A815T229"/>
<accession>A0A815T229</accession>
<feature type="transmembrane region" description="Helical" evidence="1">
    <location>
        <begin position="54"/>
        <end position="76"/>
    </location>
</feature>
<protein>
    <submittedName>
        <fullName evidence="3">Uncharacterized protein</fullName>
    </submittedName>
</protein>
<evidence type="ECO:0000313" key="4">
    <source>
        <dbReference type="Proteomes" id="UP000663845"/>
    </source>
</evidence>
<feature type="transmembrane region" description="Helical" evidence="1">
    <location>
        <begin position="186"/>
        <end position="208"/>
    </location>
</feature>
<comment type="caution">
    <text evidence="3">The sequence shown here is derived from an EMBL/GenBank/DDBJ whole genome shotgun (WGS) entry which is preliminary data.</text>
</comment>
<evidence type="ECO:0000313" key="3">
    <source>
        <dbReference type="EMBL" id="CAF1496301.1"/>
    </source>
</evidence>
<evidence type="ECO:0000256" key="2">
    <source>
        <dbReference type="SAM" id="SignalP"/>
    </source>
</evidence>
<evidence type="ECO:0000256" key="1">
    <source>
        <dbReference type="SAM" id="Phobius"/>
    </source>
</evidence>
<dbReference type="EMBL" id="CAJNOG010002235">
    <property type="protein sequence ID" value="CAF1496301.1"/>
    <property type="molecule type" value="Genomic_DNA"/>
</dbReference>
<name>A0A815T229_9BILA</name>
<organism evidence="3 4">
    <name type="scientific">Adineta steineri</name>
    <dbReference type="NCBI Taxonomy" id="433720"/>
    <lineage>
        <taxon>Eukaryota</taxon>
        <taxon>Metazoa</taxon>
        <taxon>Spiralia</taxon>
        <taxon>Gnathifera</taxon>
        <taxon>Rotifera</taxon>
        <taxon>Eurotatoria</taxon>
        <taxon>Bdelloidea</taxon>
        <taxon>Adinetida</taxon>
        <taxon>Adinetidae</taxon>
        <taxon>Adineta</taxon>
    </lineage>
</organism>
<sequence length="271" mass="30418">MLSCAIRFVIFLAICLAIAHAYPSSSMHRIKMQSTLLHKLRILLRLKLLFVKSIMLSCAIRFVIFLAICLAIAHAYPSSSMHRIKMSLARTAKYPAAYDEQNVDYNNHLVDANDNDINDSNGFATWLFRSRRFDSISASIRSSSSSSPALSLIAASAYITCGIRQSTLLHKLRILLRLKLLFVKSIMLSCAIRFVIFLAICLAIAHAYPSSSMHRIKMSLARTAKYPAAYDGQNVDYNNHLVDANDNDINDSNGFATWLFRSRKFCCAPPL</sequence>
<keyword evidence="2" id="KW-0732">Signal</keyword>